<dbReference type="AlphaFoldDB" id="A0A9D9EE80"/>
<sequence>MANEEIYDDDEFIINLTIDGTAYEEVEVKVTDPNKTIRDQISSIVAVFELPKLDNGGNPIQYLLGQIMDDGAEPEILEFEDEDGREQALVDYNIQPGDHLHLISVPIAG</sequence>
<dbReference type="EMBL" id="JADIMO010000100">
    <property type="protein sequence ID" value="MBO8445642.1"/>
    <property type="molecule type" value="Genomic_DNA"/>
</dbReference>
<proteinExistence type="predicted"/>
<gene>
    <name evidence="1" type="ORF">IAC23_08140</name>
</gene>
<organism evidence="1 2">
    <name type="scientific">Candidatus Cryptobacteroides merdavium</name>
    <dbReference type="NCBI Taxonomy" id="2840769"/>
    <lineage>
        <taxon>Bacteria</taxon>
        <taxon>Pseudomonadati</taxon>
        <taxon>Bacteroidota</taxon>
        <taxon>Bacteroidia</taxon>
        <taxon>Bacteroidales</taxon>
        <taxon>Candidatus Cryptobacteroides</taxon>
    </lineage>
</organism>
<evidence type="ECO:0000313" key="2">
    <source>
        <dbReference type="Proteomes" id="UP000823619"/>
    </source>
</evidence>
<protein>
    <recommendedName>
        <fullName evidence="3">Ubiquitin-like domain-containing protein</fullName>
    </recommendedName>
</protein>
<reference evidence="1" key="2">
    <citation type="journal article" date="2021" name="PeerJ">
        <title>Extensive microbial diversity within the chicken gut microbiome revealed by metagenomics and culture.</title>
        <authorList>
            <person name="Gilroy R."/>
            <person name="Ravi A."/>
            <person name="Getino M."/>
            <person name="Pursley I."/>
            <person name="Horton D.L."/>
            <person name="Alikhan N.F."/>
            <person name="Baker D."/>
            <person name="Gharbi K."/>
            <person name="Hall N."/>
            <person name="Watson M."/>
            <person name="Adriaenssens E.M."/>
            <person name="Foster-Nyarko E."/>
            <person name="Jarju S."/>
            <person name="Secka A."/>
            <person name="Antonio M."/>
            <person name="Oren A."/>
            <person name="Chaudhuri R.R."/>
            <person name="La Ragione R."/>
            <person name="Hildebrand F."/>
            <person name="Pallen M.J."/>
        </authorList>
    </citation>
    <scope>NUCLEOTIDE SEQUENCE</scope>
    <source>
        <strain evidence="1">D5-748</strain>
    </source>
</reference>
<name>A0A9D9EE80_9BACT</name>
<dbReference type="Proteomes" id="UP000823619">
    <property type="component" value="Unassembled WGS sequence"/>
</dbReference>
<comment type="caution">
    <text evidence="1">The sequence shown here is derived from an EMBL/GenBank/DDBJ whole genome shotgun (WGS) entry which is preliminary data.</text>
</comment>
<evidence type="ECO:0008006" key="3">
    <source>
        <dbReference type="Google" id="ProtNLM"/>
    </source>
</evidence>
<evidence type="ECO:0000313" key="1">
    <source>
        <dbReference type="EMBL" id="MBO8445642.1"/>
    </source>
</evidence>
<reference evidence="1" key="1">
    <citation type="submission" date="2020-10" db="EMBL/GenBank/DDBJ databases">
        <authorList>
            <person name="Gilroy R."/>
        </authorList>
    </citation>
    <scope>NUCLEOTIDE SEQUENCE</scope>
    <source>
        <strain evidence="1">D5-748</strain>
    </source>
</reference>
<accession>A0A9D9EE80</accession>